<comment type="caution">
    <text evidence="9">The sequence shown here is derived from an EMBL/GenBank/DDBJ whole genome shotgun (WGS) entry which is preliminary data.</text>
</comment>
<comment type="similarity">
    <text evidence="2">Belongs to the phospholipase D family.</text>
</comment>
<evidence type="ECO:0000259" key="8">
    <source>
        <dbReference type="PROSITE" id="PS50035"/>
    </source>
</evidence>
<proteinExistence type="inferred from homology"/>
<protein>
    <recommendedName>
        <fullName evidence="3">phospholipase D</fullName>
        <ecNumber evidence="3">3.1.4.4</ecNumber>
    </recommendedName>
</protein>
<keyword evidence="5" id="KW-0442">Lipid degradation</keyword>
<sequence length="549" mass="60161">MGGFAVHRRVQIDVLVTARQTVGSRPAVLLPRGLGSRFHGRPHRGRAHTAHHQHGGRPRDQHPSRAHHNSSSWMVDATTLGTAAIRALSRRDNRHITGVPTVAGMKPSDLVKGLVIAATTGALVYGGGAQATAAAQEEGNGAPDKPTMFVDNDPNGTDNQQFRIRNYLVNLIKGAKDGSEITIASYRFDDTDVSKALVDKIENHGVKVRVIADGKDADKKAYKDVAGTDEPGSWIHNCGKPQEDPDHNMHTSCNGIHIMHNKFYLFSNTGGKTNVVMHTSSNLSTKGDDHVTSSGPEMWNTAYTAIGEKWLYGMYQNYFNDLTAGIDVPDYYEYFNKKYGQSNGKYKLYVSPRKESDENVTFANILKNVECGDNKTGGTSGTGKDAHRTIVRVAAAQIAKGGGATVAAELFRLDNEGCYVDVVGTEVSQAKDGPLRGGLLRAPTGIYHGPEVREFSENQCGTHEKNILIDGNYDGDGDQKIVFTGSHNLNKKSPFHNDDMILRINDADVHEEFRKHFFKIRAAAAITWQTSKYETTDPDDLKFECPVKK</sequence>
<dbReference type="PANTHER" id="PTHR43856">
    <property type="entry name" value="CARDIOLIPIN HYDROLASE"/>
    <property type="match status" value="1"/>
</dbReference>
<evidence type="ECO:0000256" key="7">
    <source>
        <dbReference type="SAM" id="MobiDB-lite"/>
    </source>
</evidence>
<dbReference type="PANTHER" id="PTHR43856:SF1">
    <property type="entry name" value="MITOCHONDRIAL CARDIOLIPIN HYDROLASE"/>
    <property type="match status" value="1"/>
</dbReference>
<gene>
    <name evidence="9" type="ORF">E0H92_34030</name>
</gene>
<dbReference type="SUPFAM" id="SSF56024">
    <property type="entry name" value="Phospholipase D/nuclease"/>
    <property type="match status" value="2"/>
</dbReference>
<evidence type="ECO:0000256" key="3">
    <source>
        <dbReference type="ARBA" id="ARBA00012027"/>
    </source>
</evidence>
<dbReference type="GO" id="GO:0006793">
    <property type="term" value="P:phosphorus metabolic process"/>
    <property type="evidence" value="ECO:0007669"/>
    <property type="project" value="UniProtKB-ARBA"/>
</dbReference>
<keyword evidence="6" id="KW-0443">Lipid metabolism</keyword>
<dbReference type="EC" id="3.1.4.4" evidence="3"/>
<accession>A0A4R0IPJ4</accession>
<dbReference type="EMBL" id="SJKC01000005">
    <property type="protein sequence ID" value="TCC33168.1"/>
    <property type="molecule type" value="Genomic_DNA"/>
</dbReference>
<dbReference type="GO" id="GO:0016891">
    <property type="term" value="F:RNA endonuclease activity producing 5'-phosphomonoesters, hydrolytic mechanism"/>
    <property type="evidence" value="ECO:0007669"/>
    <property type="project" value="TreeGrafter"/>
</dbReference>
<evidence type="ECO:0000256" key="6">
    <source>
        <dbReference type="ARBA" id="ARBA00023098"/>
    </source>
</evidence>
<evidence type="ECO:0000256" key="5">
    <source>
        <dbReference type="ARBA" id="ARBA00022963"/>
    </source>
</evidence>
<feature type="compositionally biased region" description="Basic residues" evidence="7">
    <location>
        <begin position="38"/>
        <end position="56"/>
    </location>
</feature>
<dbReference type="GO" id="GO:0004630">
    <property type="term" value="F:phospholipase D activity"/>
    <property type="evidence" value="ECO:0007669"/>
    <property type="project" value="UniProtKB-EC"/>
</dbReference>
<evidence type="ECO:0000256" key="2">
    <source>
        <dbReference type="ARBA" id="ARBA00008664"/>
    </source>
</evidence>
<evidence type="ECO:0000256" key="1">
    <source>
        <dbReference type="ARBA" id="ARBA00000798"/>
    </source>
</evidence>
<evidence type="ECO:0000313" key="10">
    <source>
        <dbReference type="Proteomes" id="UP000294225"/>
    </source>
</evidence>
<dbReference type="PROSITE" id="PS50035">
    <property type="entry name" value="PLD"/>
    <property type="match status" value="1"/>
</dbReference>
<evidence type="ECO:0000313" key="9">
    <source>
        <dbReference type="EMBL" id="TCC33168.1"/>
    </source>
</evidence>
<organism evidence="9 10">
    <name type="scientific">Kribbella speibonae</name>
    <dbReference type="NCBI Taxonomy" id="1572660"/>
    <lineage>
        <taxon>Bacteria</taxon>
        <taxon>Bacillati</taxon>
        <taxon>Actinomycetota</taxon>
        <taxon>Actinomycetes</taxon>
        <taxon>Propionibacteriales</taxon>
        <taxon>Kribbellaceae</taxon>
        <taxon>Kribbella</taxon>
    </lineage>
</organism>
<comment type="catalytic activity">
    <reaction evidence="1">
        <text>a 1,2-diacyl-sn-glycero-3-phosphocholine + H2O = a 1,2-diacyl-sn-glycero-3-phosphate + choline + H(+)</text>
        <dbReference type="Rhea" id="RHEA:14445"/>
        <dbReference type="ChEBI" id="CHEBI:15354"/>
        <dbReference type="ChEBI" id="CHEBI:15377"/>
        <dbReference type="ChEBI" id="CHEBI:15378"/>
        <dbReference type="ChEBI" id="CHEBI:57643"/>
        <dbReference type="ChEBI" id="CHEBI:58608"/>
        <dbReference type="EC" id="3.1.4.4"/>
    </reaction>
</comment>
<dbReference type="InterPro" id="IPR051406">
    <property type="entry name" value="PLD_domain"/>
</dbReference>
<dbReference type="InterPro" id="IPR001736">
    <property type="entry name" value="PLipase_D/transphosphatidylase"/>
</dbReference>
<dbReference type="AlphaFoldDB" id="A0A4R0IPJ4"/>
<feature type="region of interest" description="Disordered" evidence="7">
    <location>
        <begin position="33"/>
        <end position="71"/>
    </location>
</feature>
<feature type="domain" description="PLD phosphodiesterase" evidence="8">
    <location>
        <begin position="463"/>
        <end position="493"/>
    </location>
</feature>
<dbReference type="Proteomes" id="UP000294225">
    <property type="component" value="Unassembled WGS sequence"/>
</dbReference>
<dbReference type="GO" id="GO:0016042">
    <property type="term" value="P:lipid catabolic process"/>
    <property type="evidence" value="ECO:0007669"/>
    <property type="project" value="UniProtKB-KW"/>
</dbReference>
<reference evidence="9 10" key="1">
    <citation type="submission" date="2019-02" db="EMBL/GenBank/DDBJ databases">
        <title>Kribbella capetownensis sp. nov. and Kribbella speibonae sp. nov., isolated from soil.</title>
        <authorList>
            <person name="Curtis S.M."/>
            <person name="Norton I."/>
            <person name="Everest G.J."/>
            <person name="Meyers P.R."/>
        </authorList>
    </citation>
    <scope>NUCLEOTIDE SEQUENCE [LARGE SCALE GENOMIC DNA]</scope>
    <source>
        <strain evidence="9 10">YM55</strain>
    </source>
</reference>
<dbReference type="InterPro" id="IPR025202">
    <property type="entry name" value="PLD-like_dom"/>
</dbReference>
<keyword evidence="4" id="KW-0378">Hydrolase</keyword>
<name>A0A4R0IPJ4_9ACTN</name>
<evidence type="ECO:0000256" key="4">
    <source>
        <dbReference type="ARBA" id="ARBA00022801"/>
    </source>
</evidence>
<dbReference type="Gene3D" id="3.30.870.10">
    <property type="entry name" value="Endonuclease Chain A"/>
    <property type="match status" value="2"/>
</dbReference>
<dbReference type="Pfam" id="PF13091">
    <property type="entry name" value="PLDc_2"/>
    <property type="match status" value="2"/>
</dbReference>